<dbReference type="STRING" id="632773.BBEV_0784"/>
<reference evidence="2 3" key="1">
    <citation type="submission" date="2015-08" db="EMBL/GenBank/DDBJ databases">
        <title>The complete genome sequence of Bacillus beveridgei MLTeJB.</title>
        <authorList>
            <person name="Hanson T.E."/>
            <person name="Mesa C."/>
            <person name="Basesman S.M."/>
            <person name="Oremland R.S."/>
        </authorList>
    </citation>
    <scope>NUCLEOTIDE SEQUENCE [LARGE SCALE GENOMIC DNA]</scope>
    <source>
        <strain evidence="2 3">MLTeJB</strain>
    </source>
</reference>
<keyword evidence="1" id="KW-0812">Transmembrane</keyword>
<feature type="transmembrane region" description="Helical" evidence="1">
    <location>
        <begin position="396"/>
        <end position="417"/>
    </location>
</feature>
<dbReference type="AlphaFoldDB" id="A0A1D7QT25"/>
<accession>A0A1D7QT25</accession>
<dbReference type="OrthoDB" id="2014935at2"/>
<evidence type="ECO:0000256" key="1">
    <source>
        <dbReference type="SAM" id="Phobius"/>
    </source>
</evidence>
<sequence length="533" mass="58865">MRDHRFAKTWRLTRFIARLDRFKIPVWLIAFTFFTLIVPVAFQGLYESQAERDAMAQTMENPAMIAMVGHGDLENYTVGAMTTHQMLLMTAVVAGLMSILLLARHTRGDEEDGRIELIRSLPTGRLSYLNAALLVITLTSIALALVTGFGLYALGIDTITLEGSLLYGASLGGTALVFAGVTAVSAQLAETSRGTIGLAIALLLGGYLFRGITDISNEALSILSPLDWATKTEAFSGNHWWPVLLMIGVSVILFIVANLLLSIRDMERGFLPARSGRRHASFLLTSSLGLSWRLQRAGFLYWLLAMFVLGISYGSVMGDMDSFFEGNELYQQMLFSEEGYSMIEQFIPLLIVIMSIMATIPPVMAMNKLRSEEKKDRIEQLLARSVSRFSLMGSHLLLACMNAAIMLYTAMFGFWIAADLSMDEGIALGTLTEAFMAYLPATLVMVGLAAFLTGVFPKWTSFVWAYLFYSFFVLYLGTLLDFPEWTNQLSPFGHIPQAPIEDITAMPLIIASLIAASLMAAGLIGFRKRDIRT</sequence>
<feature type="transmembrane region" description="Helical" evidence="1">
    <location>
        <begin position="437"/>
        <end position="456"/>
    </location>
</feature>
<organism evidence="2 3">
    <name type="scientific">Salisediminibacterium beveridgei</name>
    <dbReference type="NCBI Taxonomy" id="632773"/>
    <lineage>
        <taxon>Bacteria</taxon>
        <taxon>Bacillati</taxon>
        <taxon>Bacillota</taxon>
        <taxon>Bacilli</taxon>
        <taxon>Bacillales</taxon>
        <taxon>Bacillaceae</taxon>
        <taxon>Salisediminibacterium</taxon>
    </lineage>
</organism>
<feature type="transmembrane region" description="Helical" evidence="1">
    <location>
        <begin position="196"/>
        <end position="213"/>
    </location>
</feature>
<keyword evidence="3" id="KW-1185">Reference proteome</keyword>
<feature type="transmembrane region" description="Helical" evidence="1">
    <location>
        <begin position="126"/>
        <end position="153"/>
    </location>
</feature>
<dbReference type="RefSeq" id="WP_069364270.1">
    <property type="nucleotide sequence ID" value="NZ_CP012502.1"/>
</dbReference>
<proteinExistence type="predicted"/>
<dbReference type="EMBL" id="CP012502">
    <property type="protein sequence ID" value="AOM82155.1"/>
    <property type="molecule type" value="Genomic_DNA"/>
</dbReference>
<evidence type="ECO:0000313" key="3">
    <source>
        <dbReference type="Proteomes" id="UP000094463"/>
    </source>
</evidence>
<feature type="transmembrane region" description="Helical" evidence="1">
    <location>
        <begin position="463"/>
        <end position="483"/>
    </location>
</feature>
<dbReference type="Proteomes" id="UP000094463">
    <property type="component" value="Chromosome"/>
</dbReference>
<protein>
    <submittedName>
        <fullName evidence="2">Putative ABC transporter permease protein</fullName>
    </submittedName>
</protein>
<feature type="transmembrane region" description="Helical" evidence="1">
    <location>
        <begin position="86"/>
        <end position="105"/>
    </location>
</feature>
<feature type="transmembrane region" description="Helical" evidence="1">
    <location>
        <begin position="240"/>
        <end position="261"/>
    </location>
</feature>
<feature type="transmembrane region" description="Helical" evidence="1">
    <location>
        <begin position="165"/>
        <end position="184"/>
    </location>
</feature>
<evidence type="ECO:0000313" key="2">
    <source>
        <dbReference type="EMBL" id="AOM82155.1"/>
    </source>
</evidence>
<feature type="transmembrane region" description="Helical" evidence="1">
    <location>
        <begin position="299"/>
        <end position="316"/>
    </location>
</feature>
<gene>
    <name evidence="2" type="ORF">BBEV_0784</name>
</gene>
<feature type="transmembrane region" description="Helical" evidence="1">
    <location>
        <begin position="503"/>
        <end position="526"/>
    </location>
</feature>
<keyword evidence="1" id="KW-0472">Membrane</keyword>
<name>A0A1D7QT25_9BACI</name>
<feature type="transmembrane region" description="Helical" evidence="1">
    <location>
        <begin position="21"/>
        <end position="42"/>
    </location>
</feature>
<keyword evidence="1" id="KW-1133">Transmembrane helix</keyword>
<dbReference type="KEGG" id="bbev:BBEV_0784"/>
<feature type="transmembrane region" description="Helical" evidence="1">
    <location>
        <begin position="346"/>
        <end position="365"/>
    </location>
</feature>